<reference evidence="1 2" key="1">
    <citation type="submission" date="2023-05" db="EMBL/GenBank/DDBJ databases">
        <title>Streptomyces fuscus sp. nov., a brown-black pigment producing actinomyces isolated from dry sand of Sea duck farm.</title>
        <authorList>
            <person name="Xie J."/>
            <person name="Shen N."/>
        </authorList>
    </citation>
    <scope>NUCLEOTIDE SEQUENCE [LARGE SCALE GENOMIC DNA]</scope>
    <source>
        <strain evidence="1 2">CGMCC 4.1745</strain>
    </source>
</reference>
<dbReference type="EMBL" id="JASKMA010000006">
    <property type="protein sequence ID" value="MDT6983717.1"/>
    <property type="molecule type" value="Genomic_DNA"/>
</dbReference>
<accession>A0ABU3JP40</accession>
<name>A0ABU3JP40_9ACTN</name>
<sequence length="151" mass="16642">MTFHHTDPDGERLEIEADEFADGTPAVYIDTTAPIRLHLDQVEDLVAGIRDTRRHAATRHPQAPTAATDTAADRWAQSLLSVLADLDRCAHGRHEGDPCIDCDGTSRGNPYVGPDRVIGYSRYGRPLFLPARALKHEPTAWHTAPTSKDPQ</sequence>
<dbReference type="Proteomes" id="UP001249760">
    <property type="component" value="Unassembled WGS sequence"/>
</dbReference>
<evidence type="ECO:0000313" key="1">
    <source>
        <dbReference type="EMBL" id="MDT6983717.1"/>
    </source>
</evidence>
<keyword evidence="2" id="KW-1185">Reference proteome</keyword>
<proteinExistence type="predicted"/>
<comment type="caution">
    <text evidence="1">The sequence shown here is derived from an EMBL/GenBank/DDBJ whole genome shotgun (WGS) entry which is preliminary data.</text>
</comment>
<evidence type="ECO:0000313" key="2">
    <source>
        <dbReference type="Proteomes" id="UP001249760"/>
    </source>
</evidence>
<organism evidence="1 2">
    <name type="scientific">Streptomyces lusitanus</name>
    <dbReference type="NCBI Taxonomy" id="68232"/>
    <lineage>
        <taxon>Bacteria</taxon>
        <taxon>Bacillati</taxon>
        <taxon>Actinomycetota</taxon>
        <taxon>Actinomycetes</taxon>
        <taxon>Kitasatosporales</taxon>
        <taxon>Streptomycetaceae</taxon>
        <taxon>Streptomyces</taxon>
    </lineage>
</organism>
<dbReference type="RefSeq" id="WP_394305991.1">
    <property type="nucleotide sequence ID" value="NZ_JASKMA010000006.1"/>
</dbReference>
<gene>
    <name evidence="1" type="ORF">QNO04_09605</name>
</gene>
<protein>
    <submittedName>
        <fullName evidence="1">Uncharacterized protein</fullName>
    </submittedName>
</protein>